<keyword evidence="3" id="KW-1185">Reference proteome</keyword>
<proteinExistence type="predicted"/>
<keyword evidence="1" id="KW-0472">Membrane</keyword>
<evidence type="ECO:0000313" key="2">
    <source>
        <dbReference type="EMBL" id="QSB06487.1"/>
    </source>
</evidence>
<dbReference type="KEGG" id="nav:JQS30_06180"/>
<evidence type="ECO:0000313" key="3">
    <source>
        <dbReference type="Proteomes" id="UP000662939"/>
    </source>
</evidence>
<gene>
    <name evidence="2" type="ORF">JQS30_06180</name>
</gene>
<name>A0A895XMY6_9ACTN</name>
<organism evidence="2 3">
    <name type="scientific">Natronoglycomyces albus</name>
    <dbReference type="NCBI Taxonomy" id="2811108"/>
    <lineage>
        <taxon>Bacteria</taxon>
        <taxon>Bacillati</taxon>
        <taxon>Actinomycetota</taxon>
        <taxon>Actinomycetes</taxon>
        <taxon>Glycomycetales</taxon>
        <taxon>Glycomycetaceae</taxon>
        <taxon>Natronoglycomyces</taxon>
    </lineage>
</organism>
<dbReference type="EMBL" id="CP070496">
    <property type="protein sequence ID" value="QSB06487.1"/>
    <property type="molecule type" value="Genomic_DNA"/>
</dbReference>
<accession>A0A895XMY6</accession>
<evidence type="ECO:0000256" key="1">
    <source>
        <dbReference type="SAM" id="Phobius"/>
    </source>
</evidence>
<protein>
    <submittedName>
        <fullName evidence="2">Uncharacterized protein</fullName>
    </submittedName>
</protein>
<dbReference type="Proteomes" id="UP000662939">
    <property type="component" value="Chromosome"/>
</dbReference>
<dbReference type="RefSeq" id="WP_213172498.1">
    <property type="nucleotide sequence ID" value="NZ_CP070496.1"/>
</dbReference>
<keyword evidence="1" id="KW-1133">Transmembrane helix</keyword>
<sequence length="300" mass="33153">MPQWPPPKLTAGVPEGHAVLVASGILASSSGRERQQSLWLLDEGLLVANLEMGTQSYDLPGRGAAKQRRLTWTTHPLSSAEISHILAQDPRRLWLPWADIASARSYRLSPAIRLHMRDGSKRTLRPARDYTAISAHLLDQAMSERGVPAQIATVTPHGARKVATIGWVTLGTCAVVAIALLAVTWNDEAEIRDRAIERWSVEQYGSQTPVAVIAAEAIDAQPLEWIRSQRSLYAISDDQVLVDFPGRGSRYGSSTECWRLDRNGDYLAWSRLGRGPCDREGYVPADIERTTSADWIDDNP</sequence>
<dbReference type="AlphaFoldDB" id="A0A895XMY6"/>
<keyword evidence="1" id="KW-0812">Transmembrane</keyword>
<feature type="transmembrane region" description="Helical" evidence="1">
    <location>
        <begin position="165"/>
        <end position="185"/>
    </location>
</feature>
<reference evidence="2" key="1">
    <citation type="submission" date="2021-02" db="EMBL/GenBank/DDBJ databases">
        <title>Natronoglycomyces albus gen. nov., sp. nov, a haloalkaliphilic actinobacterium from a soda solonchak soil.</title>
        <authorList>
            <person name="Sorokin D.Y."/>
            <person name="Khijniak T.V."/>
            <person name="Zakharycheva A.P."/>
            <person name="Boueva O.V."/>
            <person name="Ariskina E.V."/>
            <person name="Hahnke R.L."/>
            <person name="Bunk B."/>
            <person name="Sproer C."/>
            <person name="Schumann P."/>
            <person name="Evtushenko L.I."/>
            <person name="Kublanov I.V."/>
        </authorList>
    </citation>
    <scope>NUCLEOTIDE SEQUENCE</scope>
    <source>
        <strain evidence="2">DSM 106290</strain>
    </source>
</reference>